<dbReference type="FunFam" id="3.30.360.10:FF:000023">
    <property type="entry name" value="Inositol 2-dehydrogenase"/>
    <property type="match status" value="1"/>
</dbReference>
<comment type="similarity">
    <text evidence="1">Belongs to the Gfo/Idh/MocA family.</text>
</comment>
<dbReference type="PANTHER" id="PTHR42840">
    <property type="entry name" value="NAD(P)-BINDING ROSSMANN-FOLD SUPERFAMILY PROTEIN-RELATED"/>
    <property type="match status" value="1"/>
</dbReference>
<dbReference type="Gene3D" id="3.40.50.720">
    <property type="entry name" value="NAD(P)-binding Rossmann-like Domain"/>
    <property type="match status" value="1"/>
</dbReference>
<protein>
    <submittedName>
        <fullName evidence="5">Inositol 2-dehydrogenase</fullName>
        <ecNumber evidence="5">1.1.1.18</ecNumber>
    </submittedName>
</protein>
<dbReference type="Proteomes" id="UP000265882">
    <property type="component" value="Unassembled WGS sequence"/>
</dbReference>
<evidence type="ECO:0000256" key="2">
    <source>
        <dbReference type="ARBA" id="ARBA00023002"/>
    </source>
</evidence>
<sequence length="341" mass="37511">MHSTGRVRIGIIGSGRIGRIHAENLCRYLPEADVVAVTDAIPRVAEICAKECGILHVFPDYRLLLEREDIEAVVICSSTESHGLLIEKAAAAGKHIFCEKPIALDLKAIDTALAAVAQAGVKLQIGFQRRFDPSFRKVHDLVQSGQIGAPYILRITSRDPEPPPLEYIRNSGGIFLDMTIHDFDMARFLLNDEVEEVFACGTVLVDETIGRAGDFDTAVVNLKFRHGALAVIDNCRKSAYGYDQRIEVHGSRGMVSAGNQVPDTTITSDTAGIHQPLPLHFFLERYQEAYREEMKSFLSSILLDQEPEVTGADGRAPVVMAHAALLSVKEKRPVKLSEVEP</sequence>
<dbReference type="PANTHER" id="PTHR42840:SF3">
    <property type="entry name" value="BINDING ROSSMANN FOLD OXIDOREDUCTASE, PUTATIVE (AFU_ORTHOLOGUE AFUA_2G10240)-RELATED"/>
    <property type="match status" value="1"/>
</dbReference>
<evidence type="ECO:0000313" key="6">
    <source>
        <dbReference type="Proteomes" id="UP000265882"/>
    </source>
</evidence>
<accession>A0A3A4NNZ6</accession>
<feature type="domain" description="GFO/IDH/MocA-like oxidoreductase" evidence="4">
    <location>
        <begin position="135"/>
        <end position="255"/>
    </location>
</feature>
<reference evidence="5 6" key="1">
    <citation type="journal article" date="2017" name="ISME J.">
        <title>Energy and carbon metabolisms in a deep terrestrial subsurface fluid microbial community.</title>
        <authorList>
            <person name="Momper L."/>
            <person name="Jungbluth S.P."/>
            <person name="Lee M.D."/>
            <person name="Amend J.P."/>
        </authorList>
    </citation>
    <scope>NUCLEOTIDE SEQUENCE [LARGE SCALE GENOMIC DNA]</scope>
    <source>
        <strain evidence="5">SURF_5</strain>
    </source>
</reference>
<dbReference type="InterPro" id="IPR036291">
    <property type="entry name" value="NAD(P)-bd_dom_sf"/>
</dbReference>
<dbReference type="GO" id="GO:0050112">
    <property type="term" value="F:inositol 2-dehydrogenase (NAD+) activity"/>
    <property type="evidence" value="ECO:0007669"/>
    <property type="project" value="UniProtKB-EC"/>
</dbReference>
<organism evidence="5 6">
    <name type="scientific">Abyssobacteria bacterium (strain SURF_5)</name>
    <dbReference type="NCBI Taxonomy" id="2093360"/>
    <lineage>
        <taxon>Bacteria</taxon>
        <taxon>Pseudomonadati</taxon>
        <taxon>Candidatus Hydrogenedentota</taxon>
        <taxon>Candidatus Abyssobacteria</taxon>
    </lineage>
</organism>
<dbReference type="EC" id="1.1.1.18" evidence="5"/>
<proteinExistence type="inferred from homology"/>
<dbReference type="Pfam" id="PF01408">
    <property type="entry name" value="GFO_IDH_MocA"/>
    <property type="match status" value="1"/>
</dbReference>
<feature type="domain" description="Gfo/Idh/MocA-like oxidoreductase N-terminal" evidence="3">
    <location>
        <begin position="7"/>
        <end position="127"/>
    </location>
</feature>
<dbReference type="InterPro" id="IPR055170">
    <property type="entry name" value="GFO_IDH_MocA-like_dom"/>
</dbReference>
<evidence type="ECO:0000256" key="1">
    <source>
        <dbReference type="ARBA" id="ARBA00010928"/>
    </source>
</evidence>
<keyword evidence="2 5" id="KW-0560">Oxidoreductase</keyword>
<dbReference type="SUPFAM" id="SSF55347">
    <property type="entry name" value="Glyceraldehyde-3-phosphate dehydrogenase-like, C-terminal domain"/>
    <property type="match status" value="1"/>
</dbReference>
<comment type="caution">
    <text evidence="5">The sequence shown here is derived from an EMBL/GenBank/DDBJ whole genome shotgun (WGS) entry which is preliminary data.</text>
</comment>
<gene>
    <name evidence="5" type="primary">iolG</name>
    <name evidence="5" type="ORF">C4520_08340</name>
</gene>
<dbReference type="NCBIfam" id="TIGR04380">
    <property type="entry name" value="myo_inos_iolG"/>
    <property type="match status" value="1"/>
</dbReference>
<evidence type="ECO:0000313" key="5">
    <source>
        <dbReference type="EMBL" id="RJP22308.1"/>
    </source>
</evidence>
<dbReference type="InterPro" id="IPR030827">
    <property type="entry name" value="Myo_inos_IolG"/>
</dbReference>
<dbReference type="SUPFAM" id="SSF51735">
    <property type="entry name" value="NAD(P)-binding Rossmann-fold domains"/>
    <property type="match status" value="1"/>
</dbReference>
<evidence type="ECO:0000259" key="4">
    <source>
        <dbReference type="Pfam" id="PF22725"/>
    </source>
</evidence>
<dbReference type="EMBL" id="QZKU01000059">
    <property type="protein sequence ID" value="RJP22308.1"/>
    <property type="molecule type" value="Genomic_DNA"/>
</dbReference>
<name>A0A3A4NNZ6_ABYX5</name>
<dbReference type="InterPro" id="IPR000683">
    <property type="entry name" value="Gfo/Idh/MocA-like_OxRdtase_N"/>
</dbReference>
<dbReference type="GO" id="GO:0000166">
    <property type="term" value="F:nucleotide binding"/>
    <property type="evidence" value="ECO:0007669"/>
    <property type="project" value="InterPro"/>
</dbReference>
<evidence type="ECO:0000259" key="3">
    <source>
        <dbReference type="Pfam" id="PF01408"/>
    </source>
</evidence>
<dbReference type="Gene3D" id="3.30.360.10">
    <property type="entry name" value="Dihydrodipicolinate Reductase, domain 2"/>
    <property type="match status" value="1"/>
</dbReference>
<dbReference type="Pfam" id="PF22725">
    <property type="entry name" value="GFO_IDH_MocA_C3"/>
    <property type="match status" value="1"/>
</dbReference>
<dbReference type="AlphaFoldDB" id="A0A3A4NNZ6"/>